<feature type="domain" description="RlmG N-terminal" evidence="8">
    <location>
        <begin position="3"/>
        <end position="180"/>
    </location>
</feature>
<dbReference type="HAMAP" id="MF_01859">
    <property type="entry name" value="23SrRNA_methyltr_G"/>
    <property type="match status" value="1"/>
</dbReference>
<keyword evidence="11" id="KW-1185">Reference proteome</keyword>
<dbReference type="SUPFAM" id="SSF53335">
    <property type="entry name" value="S-adenosyl-L-methionine-dependent methyltransferases"/>
    <property type="match status" value="1"/>
</dbReference>
<proteinExistence type="inferred from homology"/>
<dbReference type="GO" id="GO:0052916">
    <property type="term" value="F:23S rRNA (guanine(1835)-N(2))-methyltransferase activity"/>
    <property type="evidence" value="ECO:0007669"/>
    <property type="project" value="UniProtKB-EC"/>
</dbReference>
<feature type="domain" description="Methyltransferase small" evidence="7">
    <location>
        <begin position="201"/>
        <end position="372"/>
    </location>
</feature>
<dbReference type="AlphaFoldDB" id="A0A090I9L6"/>
<dbReference type="OrthoDB" id="29650at2"/>
<dbReference type="PROSITE" id="PS00092">
    <property type="entry name" value="N6_MTASE"/>
    <property type="match status" value="1"/>
</dbReference>
<keyword evidence="5 6" id="KW-0949">S-adenosyl-L-methionine</keyword>
<keyword evidence="1 6" id="KW-0963">Cytoplasm</keyword>
<evidence type="ECO:0000256" key="3">
    <source>
        <dbReference type="ARBA" id="ARBA00022603"/>
    </source>
</evidence>
<dbReference type="Gene3D" id="3.40.50.150">
    <property type="entry name" value="Vaccinia Virus protein VP39"/>
    <property type="match status" value="2"/>
</dbReference>
<reference evidence="10 12" key="2">
    <citation type="submission" date="2016-11" db="EMBL/GenBank/DDBJ databases">
        <authorList>
            <person name="Jaros S."/>
            <person name="Januszkiewicz K."/>
            <person name="Wedrychowicz H."/>
        </authorList>
    </citation>
    <scope>NUCLEOTIDE SEQUENCE [LARGE SCALE GENOMIC DNA]</scope>
    <source>
        <strain evidence="10">NVI 5450</strain>
    </source>
</reference>
<dbReference type="Pfam" id="PF26049">
    <property type="entry name" value="RLMG_N"/>
    <property type="match status" value="1"/>
</dbReference>
<comment type="similarity">
    <text evidence="6">Belongs to the methyltransferase superfamily. RlmG family.</text>
</comment>
<dbReference type="STRING" id="80854.MVIS_0600"/>
<name>A0A090I9L6_9GAMM</name>
<dbReference type="HOGENOM" id="CLU_040288_4_0_6"/>
<evidence type="ECO:0000256" key="4">
    <source>
        <dbReference type="ARBA" id="ARBA00022679"/>
    </source>
</evidence>
<evidence type="ECO:0000259" key="8">
    <source>
        <dbReference type="Pfam" id="PF26049"/>
    </source>
</evidence>
<evidence type="ECO:0000256" key="5">
    <source>
        <dbReference type="ARBA" id="ARBA00022691"/>
    </source>
</evidence>
<dbReference type="InterPro" id="IPR007848">
    <property type="entry name" value="Small_mtfrase_dom"/>
</dbReference>
<evidence type="ECO:0000313" key="12">
    <source>
        <dbReference type="Proteomes" id="UP000183794"/>
    </source>
</evidence>
<evidence type="ECO:0000256" key="2">
    <source>
        <dbReference type="ARBA" id="ARBA00022552"/>
    </source>
</evidence>
<dbReference type="KEGG" id="mvs:MVIS_0600"/>
<evidence type="ECO:0000259" key="7">
    <source>
        <dbReference type="Pfam" id="PF05175"/>
    </source>
</evidence>
<keyword evidence="2 6" id="KW-0698">rRNA processing</keyword>
<evidence type="ECO:0000313" key="11">
    <source>
        <dbReference type="Proteomes" id="UP000182660"/>
    </source>
</evidence>
<dbReference type="GeneID" id="61294053"/>
<dbReference type="PATRIC" id="fig|80854.5.peg.630"/>
<keyword evidence="4 6" id="KW-0808">Transferase</keyword>
<dbReference type="GO" id="GO:0005737">
    <property type="term" value="C:cytoplasm"/>
    <property type="evidence" value="ECO:0007669"/>
    <property type="project" value="UniProtKB-SubCell"/>
</dbReference>
<accession>A0A090I9L6</accession>
<dbReference type="EMBL" id="FPLJ01000009">
    <property type="protein sequence ID" value="SGY82832.1"/>
    <property type="molecule type" value="Genomic_DNA"/>
</dbReference>
<keyword evidence="3 6" id="KW-0489">Methyltransferase</keyword>
<evidence type="ECO:0000256" key="6">
    <source>
        <dbReference type="HAMAP-Rule" id="MF_01859"/>
    </source>
</evidence>
<comment type="catalytic activity">
    <reaction evidence="6">
        <text>guanosine(1835) in 23S rRNA + S-adenosyl-L-methionine = N(2)-methylguanosine(1835) in 23S rRNA + S-adenosyl-L-homocysteine + H(+)</text>
        <dbReference type="Rhea" id="RHEA:42744"/>
        <dbReference type="Rhea" id="RHEA-COMP:10217"/>
        <dbReference type="Rhea" id="RHEA-COMP:10218"/>
        <dbReference type="ChEBI" id="CHEBI:15378"/>
        <dbReference type="ChEBI" id="CHEBI:57856"/>
        <dbReference type="ChEBI" id="CHEBI:59789"/>
        <dbReference type="ChEBI" id="CHEBI:74269"/>
        <dbReference type="ChEBI" id="CHEBI:74481"/>
        <dbReference type="EC" id="2.1.1.174"/>
    </reaction>
</comment>
<dbReference type="Proteomes" id="UP000182660">
    <property type="component" value="Unassembled WGS sequence"/>
</dbReference>
<reference evidence="9 11" key="1">
    <citation type="submission" date="2016-11" db="EMBL/GenBank/DDBJ databases">
        <authorList>
            <person name="Klemetsen T."/>
        </authorList>
    </citation>
    <scope>NUCLEOTIDE SEQUENCE [LARGE SCALE GENOMIC DNA]</scope>
    <source>
        <strain evidence="9">MT 2528</strain>
    </source>
</reference>
<evidence type="ECO:0000313" key="9">
    <source>
        <dbReference type="EMBL" id="SGY82832.1"/>
    </source>
</evidence>
<dbReference type="PIRSF" id="PIRSF037565">
    <property type="entry name" value="RRNA_m2G_Mtase_RsmD_prd"/>
    <property type="match status" value="1"/>
</dbReference>
<dbReference type="PANTHER" id="PTHR47816">
    <property type="entry name" value="RIBOSOMAL RNA SMALL SUBUNIT METHYLTRANSFERASE C"/>
    <property type="match status" value="1"/>
</dbReference>
<gene>
    <name evidence="6" type="primary">rlmG</name>
    <name evidence="9" type="ORF">MT2528_0319</name>
    <name evidence="10" type="ORF">NVI5450_0303</name>
</gene>
<dbReference type="PANTHER" id="PTHR47816:SF5">
    <property type="entry name" value="RIBOSOMAL RNA LARGE SUBUNIT METHYLTRANSFERASE G"/>
    <property type="match status" value="1"/>
</dbReference>
<comment type="subcellular location">
    <subcellularLocation>
        <location evidence="6">Cytoplasm</location>
    </subcellularLocation>
</comment>
<dbReference type="Pfam" id="PF05175">
    <property type="entry name" value="MTS"/>
    <property type="match status" value="1"/>
</dbReference>
<dbReference type="InterPro" id="IPR002052">
    <property type="entry name" value="DNA_methylase_N6_adenine_CS"/>
</dbReference>
<dbReference type="EC" id="2.1.1.174" evidence="6"/>
<comment type="function">
    <text evidence="6">Specifically methylates the guanine in position 1835 (m2G1835) of 23S rRNA.</text>
</comment>
<protein>
    <recommendedName>
        <fullName evidence="6">Ribosomal RNA large subunit methyltransferase G</fullName>
        <ecNumber evidence="6">2.1.1.174</ecNumber>
    </recommendedName>
    <alternativeName>
        <fullName evidence="6">23S rRNA m2G1835 methyltransferase</fullName>
    </alternativeName>
    <alternativeName>
        <fullName evidence="6">rRNA (guanine-N(2)-)-methyltransferase RlmG</fullName>
    </alternativeName>
</protein>
<dbReference type="InterPro" id="IPR058679">
    <property type="entry name" value="RlmG_N"/>
</dbReference>
<dbReference type="CDD" id="cd02440">
    <property type="entry name" value="AdoMet_MTases"/>
    <property type="match status" value="1"/>
</dbReference>
<dbReference type="InterPro" id="IPR017237">
    <property type="entry name" value="RLMG"/>
</dbReference>
<evidence type="ECO:0000256" key="1">
    <source>
        <dbReference type="ARBA" id="ARBA00022490"/>
    </source>
</evidence>
<evidence type="ECO:0000313" key="10">
    <source>
        <dbReference type="EMBL" id="SGY83640.1"/>
    </source>
</evidence>
<dbReference type="EMBL" id="FPLD01000007">
    <property type="protein sequence ID" value="SGY83640.1"/>
    <property type="molecule type" value="Genomic_DNA"/>
</dbReference>
<dbReference type="RefSeq" id="WP_045109047.1">
    <property type="nucleotide sequence ID" value="NZ_CAWQZC010000098.1"/>
</dbReference>
<dbReference type="InterPro" id="IPR029063">
    <property type="entry name" value="SAM-dependent_MTases_sf"/>
</dbReference>
<organism evidence="10 12">
    <name type="scientific">Moritella viscosa</name>
    <dbReference type="NCBI Taxonomy" id="80854"/>
    <lineage>
        <taxon>Bacteria</taxon>
        <taxon>Pseudomonadati</taxon>
        <taxon>Pseudomonadota</taxon>
        <taxon>Gammaproteobacteria</taxon>
        <taxon>Alteromonadales</taxon>
        <taxon>Moritellaceae</taxon>
        <taxon>Moritella</taxon>
    </lineage>
</organism>
<dbReference type="InterPro" id="IPR046977">
    <property type="entry name" value="RsmC/RlmG"/>
</dbReference>
<sequence length="375" mass="41761">MNTELSLESIELSLYRYPKRSVEQLQAWDSADEYILNTVADLTLAEQSSILIFNDSFGALTCANNQHNVTTVSDSWISHAAIAQNLDENELSTEQIKVQDCLAALPKNIDLVLIKIPRTLSLLEHQLAMLSHVVTSNTKIIAGAKAKDIHNSTLALFEKYLGETKTSLAKKKSRLIFSTITETKALEIPAPVTWDVTKTNISLSNHANVFSRNNLDIGGNFFMQHLPKGEYQHIIDLGCGNGIIGITAARLNPQAKITFVDESFMAISSAKENAAANIASHEPDVEFLVNNCLYDYEPHSVDLVLCNPPFHQEKAITDHIAWQMFKDAHRALAWGGALYIVGNRHLDYHIKLDRLFDNHEIVASNAKFVIIKAQK</sequence>
<dbReference type="Proteomes" id="UP000183794">
    <property type="component" value="Unassembled WGS sequence"/>
</dbReference>
<dbReference type="GO" id="GO:0003676">
    <property type="term" value="F:nucleic acid binding"/>
    <property type="evidence" value="ECO:0007669"/>
    <property type="project" value="InterPro"/>
</dbReference>